<name>A0ABP5T0H8_9ACTN</name>
<reference evidence="2" key="1">
    <citation type="journal article" date="2019" name="Int. J. Syst. Evol. Microbiol.">
        <title>The Global Catalogue of Microorganisms (GCM) 10K type strain sequencing project: providing services to taxonomists for standard genome sequencing and annotation.</title>
        <authorList>
            <consortium name="The Broad Institute Genomics Platform"/>
            <consortium name="The Broad Institute Genome Sequencing Center for Infectious Disease"/>
            <person name="Wu L."/>
            <person name="Ma J."/>
        </authorList>
    </citation>
    <scope>NUCLEOTIDE SEQUENCE [LARGE SCALE GENOMIC DNA]</scope>
    <source>
        <strain evidence="2">JCM 3272</strain>
    </source>
</reference>
<sequence length="406" mass="42742">MSTAPGRLAVLTEPVKIVLLDCDGPICNVFGARTAARVAADLRGILAGHSVELPEDVVQEDPLGVLRATARLAPQLAGDVEAALRVAEMEAAASAETTLGAFDVVGACIHTERLLAIVSDTSTDAIGAYLQRRDRARYFAAVVGRDSADPALLTPSPRRITRVVQALGADPAECLFVSAASTGIEAARRAGIICVGYAGRPGTAERLVRAGAHVVIDAMHELAHAITTTRSPRHAFPWIDTTGGPLVVVPASALPHWHGTGDFFTANSDSDDWGDYGRACAVAGYAGLISVGDVQALVLADEPAATTYLAGRRAFVRWIYARSEADLIRLVPQAIESACWEPVGDWVVVEAAEMFDSTLAGTDRQAGSRLTISVEPGTYQVRTAYVEPDPETVMVITQLVPAAVQG</sequence>
<dbReference type="InterPro" id="IPR023214">
    <property type="entry name" value="HAD_sf"/>
</dbReference>
<dbReference type="SUPFAM" id="SSF56784">
    <property type="entry name" value="HAD-like"/>
    <property type="match status" value="1"/>
</dbReference>
<evidence type="ECO:0000313" key="1">
    <source>
        <dbReference type="EMBL" id="GAA2342851.1"/>
    </source>
</evidence>
<keyword evidence="2" id="KW-1185">Reference proteome</keyword>
<dbReference type="InterPro" id="IPR036412">
    <property type="entry name" value="HAD-like_sf"/>
</dbReference>
<dbReference type="PANTHER" id="PTHR43434">
    <property type="entry name" value="PHOSPHOGLYCOLATE PHOSPHATASE"/>
    <property type="match status" value="1"/>
</dbReference>
<dbReference type="InterPro" id="IPR028961">
    <property type="entry name" value="Imm21"/>
</dbReference>
<protein>
    <submittedName>
        <fullName evidence="1">Uncharacterized protein</fullName>
    </submittedName>
</protein>
<organism evidence="1 2">
    <name type="scientific">Dactylosporangium salmoneum</name>
    <dbReference type="NCBI Taxonomy" id="53361"/>
    <lineage>
        <taxon>Bacteria</taxon>
        <taxon>Bacillati</taxon>
        <taxon>Actinomycetota</taxon>
        <taxon>Actinomycetes</taxon>
        <taxon>Micromonosporales</taxon>
        <taxon>Micromonosporaceae</taxon>
        <taxon>Dactylosporangium</taxon>
    </lineage>
</organism>
<dbReference type="Gene3D" id="3.40.50.1000">
    <property type="entry name" value="HAD superfamily/HAD-like"/>
    <property type="match status" value="1"/>
</dbReference>
<dbReference type="EMBL" id="BAAARV010000022">
    <property type="protein sequence ID" value="GAA2342851.1"/>
    <property type="molecule type" value="Genomic_DNA"/>
</dbReference>
<dbReference type="InterPro" id="IPR050155">
    <property type="entry name" value="HAD-like_hydrolase_sf"/>
</dbReference>
<comment type="caution">
    <text evidence="1">The sequence shown here is derived from an EMBL/GenBank/DDBJ whole genome shotgun (WGS) entry which is preliminary data.</text>
</comment>
<dbReference type="PANTHER" id="PTHR43434:SF1">
    <property type="entry name" value="PHOSPHOGLYCOLATE PHOSPHATASE"/>
    <property type="match status" value="1"/>
</dbReference>
<proteinExistence type="predicted"/>
<dbReference type="RefSeq" id="WP_344612698.1">
    <property type="nucleotide sequence ID" value="NZ_BAAARV010000022.1"/>
</dbReference>
<dbReference type="Pfam" id="PF00702">
    <property type="entry name" value="Hydrolase"/>
    <property type="match status" value="1"/>
</dbReference>
<accession>A0ABP5T0H8</accession>
<gene>
    <name evidence="1" type="ORF">GCM10010170_027270</name>
</gene>
<dbReference type="Pfam" id="PF15589">
    <property type="entry name" value="Imm21"/>
    <property type="match status" value="1"/>
</dbReference>
<dbReference type="Proteomes" id="UP001501444">
    <property type="component" value="Unassembled WGS sequence"/>
</dbReference>
<evidence type="ECO:0000313" key="2">
    <source>
        <dbReference type="Proteomes" id="UP001501444"/>
    </source>
</evidence>